<dbReference type="Gene3D" id="3.20.20.150">
    <property type="entry name" value="Divalent-metal-dependent TIM barrel enzymes"/>
    <property type="match status" value="1"/>
</dbReference>
<reference evidence="1 2" key="1">
    <citation type="submission" date="2016-10" db="EMBL/GenBank/DDBJ databases">
        <authorList>
            <person name="de Groot N.N."/>
        </authorList>
    </citation>
    <scope>NUCLEOTIDE SEQUENCE [LARGE SCALE GENOMIC DNA]</scope>
    <source>
        <strain evidence="1 2">DSM 19938</strain>
    </source>
</reference>
<evidence type="ECO:0000313" key="2">
    <source>
        <dbReference type="Proteomes" id="UP000199532"/>
    </source>
</evidence>
<dbReference type="NCBIfam" id="NF035939">
    <property type="entry name" value="TIM_EboE"/>
    <property type="match status" value="1"/>
</dbReference>
<dbReference type="STRING" id="408657.SAMN04487995_1178"/>
<dbReference type="EMBL" id="FNXY01000002">
    <property type="protein sequence ID" value="SEI53111.1"/>
    <property type="molecule type" value="Genomic_DNA"/>
</dbReference>
<evidence type="ECO:0008006" key="3">
    <source>
        <dbReference type="Google" id="ProtNLM"/>
    </source>
</evidence>
<dbReference type="OrthoDB" id="9785907at2"/>
<dbReference type="AlphaFoldDB" id="A0A1H6RBB7"/>
<keyword evidence="2" id="KW-1185">Reference proteome</keyword>
<dbReference type="InterPro" id="IPR036237">
    <property type="entry name" value="Xyl_isomerase-like_sf"/>
</dbReference>
<dbReference type="Proteomes" id="UP000199532">
    <property type="component" value="Unassembled WGS sequence"/>
</dbReference>
<name>A0A1H6RBB7_9BACT</name>
<protein>
    <recommendedName>
        <fullName evidence="3">Xylose isomerase-like TIM barrel</fullName>
    </recommendedName>
</protein>
<sequence>MITPYGQLTYCSNIHPGEQWDDHFKALQENIPYIRQQLAPGEPFALGLRIANEASIELSKPERLSDFKNWLLEHNVYVTVINGFPYGGFHATRVKDDVHTPDWTTSDRVEYTKRLFTILSQIIPDNTEGGVSTPPLSYRLWWKTEEEKRNTIEIATKNIMSVVDHLISIEKDSGKVLHLHIEPEPDGILDNTVDFVNWYKNDLLPTGIFYLEEKYGFTEQESKETILHYIRLCYDICHAAVAFEEPEDILARLGEVGIKVGRIQVSSALKVDFSTDQQRKFEAIKAFDEPVYLHQVVAQTAKNGKKYYPDLPEALADYKEGEQKEWRVHFHVPLFIESYGLLDSTQNAIIKTLNIHKKSPFAPCLEVETYTWGVLPEDMQKPIGESIVREIEWVKGILAG</sequence>
<gene>
    <name evidence="1" type="ORF">SAMN04487995_1178</name>
</gene>
<evidence type="ECO:0000313" key="1">
    <source>
        <dbReference type="EMBL" id="SEI53111.1"/>
    </source>
</evidence>
<dbReference type="SUPFAM" id="SSF51658">
    <property type="entry name" value="Xylose isomerase-like"/>
    <property type="match status" value="1"/>
</dbReference>
<organism evidence="1 2">
    <name type="scientific">Dyadobacter koreensis</name>
    <dbReference type="NCBI Taxonomy" id="408657"/>
    <lineage>
        <taxon>Bacteria</taxon>
        <taxon>Pseudomonadati</taxon>
        <taxon>Bacteroidota</taxon>
        <taxon>Cytophagia</taxon>
        <taxon>Cytophagales</taxon>
        <taxon>Spirosomataceae</taxon>
        <taxon>Dyadobacter</taxon>
    </lineage>
</organism>
<dbReference type="RefSeq" id="WP_090333270.1">
    <property type="nucleotide sequence ID" value="NZ_FNXY01000002.1"/>
</dbReference>
<proteinExistence type="predicted"/>
<accession>A0A1H6RBB7</accession>